<keyword evidence="3" id="KW-1185">Reference proteome</keyword>
<dbReference type="PROSITE" id="PS00134">
    <property type="entry name" value="TRYPSIN_HIS"/>
    <property type="match status" value="1"/>
</dbReference>
<accession>A0A6P5L752</accession>
<dbReference type="RefSeq" id="XP_020853707.1">
    <property type="nucleotide sequence ID" value="XM_020998048.1"/>
</dbReference>
<dbReference type="PRINTS" id="PR00722">
    <property type="entry name" value="CHYMOTRYPSIN"/>
</dbReference>
<reference evidence="4" key="1">
    <citation type="submission" date="2025-08" db="UniProtKB">
        <authorList>
            <consortium name="RefSeq"/>
        </authorList>
    </citation>
    <scope>IDENTIFICATION</scope>
    <source>
        <tissue evidence="4">Spleen</tissue>
    </source>
</reference>
<dbReference type="AlphaFoldDB" id="A0A6P5L752"/>
<evidence type="ECO:0000313" key="3">
    <source>
        <dbReference type="Proteomes" id="UP000515140"/>
    </source>
</evidence>
<dbReference type="InterPro" id="IPR018114">
    <property type="entry name" value="TRYPSIN_HIS"/>
</dbReference>
<dbReference type="Proteomes" id="UP000515140">
    <property type="component" value="Unplaced"/>
</dbReference>
<dbReference type="GO" id="GO:0004252">
    <property type="term" value="F:serine-type endopeptidase activity"/>
    <property type="evidence" value="ECO:0007669"/>
    <property type="project" value="InterPro"/>
</dbReference>
<dbReference type="FunFam" id="2.40.10.10:FF:000166">
    <property type="entry name" value="Trypsin"/>
    <property type="match status" value="1"/>
</dbReference>
<sequence>MNLLLQSEQTLASLGNNYDDATSPYMAYLKSSSPFCMGTLILSQWVITAAHCSIPSQIRLGVLQPNVKEKRQQIQNCLVNIKHPDFNLKNLDNNLMLIKLNKPANLNKHVGTVALAMAPSETRRCFIPGWIWTQWNNSSHPDILSWVIHDILPDEECAKVLPEKLSANTMKSQLFQPYVMEGSMGF</sequence>
<dbReference type="PANTHER" id="PTHR24271:SF44">
    <property type="entry name" value="1700074P13RIK PROTEIN"/>
    <property type="match status" value="1"/>
</dbReference>
<dbReference type="InterPro" id="IPR043504">
    <property type="entry name" value="Peptidase_S1_PA_chymotrypsin"/>
</dbReference>
<feature type="domain" description="Peptidase S1" evidence="2">
    <location>
        <begin position="12"/>
        <end position="186"/>
    </location>
</feature>
<gene>
    <name evidence="4" type="primary">LOC110216245</name>
</gene>
<dbReference type="GO" id="GO:0006508">
    <property type="term" value="P:proteolysis"/>
    <property type="evidence" value="ECO:0007669"/>
    <property type="project" value="InterPro"/>
</dbReference>
<dbReference type="GeneID" id="110216245"/>
<dbReference type="InterPro" id="IPR001254">
    <property type="entry name" value="Trypsin_dom"/>
</dbReference>
<protein>
    <submittedName>
        <fullName evidence="4">Cationic trypsin-like isoform X2</fullName>
    </submittedName>
</protein>
<dbReference type="SMART" id="SM00020">
    <property type="entry name" value="Tryp_SPc"/>
    <property type="match status" value="1"/>
</dbReference>
<proteinExistence type="predicted"/>
<dbReference type="Pfam" id="PF00089">
    <property type="entry name" value="Trypsin"/>
    <property type="match status" value="1"/>
</dbReference>
<dbReference type="GO" id="GO:0030141">
    <property type="term" value="C:secretory granule"/>
    <property type="evidence" value="ECO:0007669"/>
    <property type="project" value="TreeGrafter"/>
</dbReference>
<evidence type="ECO:0000259" key="2">
    <source>
        <dbReference type="PROSITE" id="PS50240"/>
    </source>
</evidence>
<evidence type="ECO:0000256" key="1">
    <source>
        <dbReference type="ARBA" id="ARBA00023157"/>
    </source>
</evidence>
<dbReference type="Gene3D" id="2.40.10.10">
    <property type="entry name" value="Trypsin-like serine proteases"/>
    <property type="match status" value="2"/>
</dbReference>
<dbReference type="PANTHER" id="PTHR24271">
    <property type="entry name" value="KALLIKREIN-RELATED"/>
    <property type="match status" value="1"/>
</dbReference>
<dbReference type="PROSITE" id="PS50240">
    <property type="entry name" value="TRYPSIN_DOM"/>
    <property type="match status" value="1"/>
</dbReference>
<name>A0A6P5L752_PHACI</name>
<organism evidence="3 4">
    <name type="scientific">Phascolarctos cinereus</name>
    <name type="common">Koala</name>
    <dbReference type="NCBI Taxonomy" id="38626"/>
    <lineage>
        <taxon>Eukaryota</taxon>
        <taxon>Metazoa</taxon>
        <taxon>Chordata</taxon>
        <taxon>Craniata</taxon>
        <taxon>Vertebrata</taxon>
        <taxon>Euteleostomi</taxon>
        <taxon>Mammalia</taxon>
        <taxon>Metatheria</taxon>
        <taxon>Diprotodontia</taxon>
        <taxon>Phascolarctidae</taxon>
        <taxon>Phascolarctos</taxon>
    </lineage>
</organism>
<dbReference type="InterPro" id="IPR001314">
    <property type="entry name" value="Peptidase_S1A"/>
</dbReference>
<dbReference type="InterPro" id="IPR009003">
    <property type="entry name" value="Peptidase_S1_PA"/>
</dbReference>
<dbReference type="SUPFAM" id="SSF50494">
    <property type="entry name" value="Trypsin-like serine proteases"/>
    <property type="match status" value="1"/>
</dbReference>
<keyword evidence="1" id="KW-1015">Disulfide bond</keyword>
<evidence type="ECO:0000313" key="4">
    <source>
        <dbReference type="RefSeq" id="XP_020853707.1"/>
    </source>
</evidence>